<evidence type="ECO:0000256" key="1">
    <source>
        <dbReference type="SAM" id="Phobius"/>
    </source>
</evidence>
<dbReference type="InParanoid" id="A0A6P6DT34"/>
<dbReference type="AlphaFoldDB" id="A0A6P6DT34"/>
<name>A0A6P6DT34_OCTDE</name>
<organism evidence="2 3">
    <name type="scientific">Octodon degus</name>
    <name type="common">Degu</name>
    <name type="synonym">Sciurus degus</name>
    <dbReference type="NCBI Taxonomy" id="10160"/>
    <lineage>
        <taxon>Eukaryota</taxon>
        <taxon>Metazoa</taxon>
        <taxon>Chordata</taxon>
        <taxon>Craniata</taxon>
        <taxon>Vertebrata</taxon>
        <taxon>Euteleostomi</taxon>
        <taxon>Mammalia</taxon>
        <taxon>Eutheria</taxon>
        <taxon>Euarchontoglires</taxon>
        <taxon>Glires</taxon>
        <taxon>Rodentia</taxon>
        <taxon>Hystricomorpha</taxon>
        <taxon>Octodontidae</taxon>
        <taxon>Octodon</taxon>
    </lineage>
</organism>
<evidence type="ECO:0000313" key="3">
    <source>
        <dbReference type="RefSeq" id="XP_023563187.1"/>
    </source>
</evidence>
<proteinExistence type="predicted"/>
<accession>A0A6P6DT34</accession>
<dbReference type="GeneID" id="111814305"/>
<evidence type="ECO:0000313" key="2">
    <source>
        <dbReference type="Proteomes" id="UP000515203"/>
    </source>
</evidence>
<feature type="transmembrane region" description="Helical" evidence="1">
    <location>
        <begin position="45"/>
        <end position="69"/>
    </location>
</feature>
<dbReference type="Proteomes" id="UP000515203">
    <property type="component" value="Unplaced"/>
</dbReference>
<protein>
    <submittedName>
        <fullName evidence="3">C-type lectin domain family 4 member A-like</fullName>
    </submittedName>
</protein>
<reference evidence="3" key="1">
    <citation type="submission" date="2025-08" db="UniProtKB">
        <authorList>
            <consortium name="RefSeq"/>
        </authorList>
    </citation>
    <scope>IDENTIFICATION</scope>
</reference>
<dbReference type="OrthoDB" id="10558757at2759"/>
<keyword evidence="1" id="KW-0812">Transmembrane</keyword>
<sequence length="114" mass="12913">MALEITYAEVRFKTESKSSGTNSLSPDAPREKTTFHQSNSGFLKLLLITLSTVFFLLTILFLAAFIIFFQKYSQLLQEKKPLRESSPKLSELECIKTNSTTEGKICYFALELSC</sequence>
<keyword evidence="1" id="KW-0472">Membrane</keyword>
<keyword evidence="2" id="KW-1185">Reference proteome</keyword>
<dbReference type="RefSeq" id="XP_023563187.1">
    <property type="nucleotide sequence ID" value="XM_023707419.1"/>
</dbReference>
<keyword evidence="1" id="KW-1133">Transmembrane helix</keyword>
<gene>
    <name evidence="3" type="primary">LOC111814305</name>
</gene>